<dbReference type="InterPro" id="IPR028979">
    <property type="entry name" value="Ser_kin/Pase_Hpr-like_N_sf"/>
</dbReference>
<dbReference type="Gene3D" id="3.40.1390.20">
    <property type="entry name" value="HprK N-terminal domain-like"/>
    <property type="match status" value="1"/>
</dbReference>
<dbReference type="InterPro" id="IPR010766">
    <property type="entry name" value="DRTGG"/>
</dbReference>
<proteinExistence type="predicted"/>
<dbReference type="SUPFAM" id="SSF75138">
    <property type="entry name" value="HprK N-terminal domain-like"/>
    <property type="match status" value="1"/>
</dbReference>
<dbReference type="Proteomes" id="UP000254879">
    <property type="component" value="Unassembled WGS sequence"/>
</dbReference>
<name>A0A378MDH8_LISGR</name>
<dbReference type="AlphaFoldDB" id="A0A378MDH8"/>
<evidence type="ECO:0000313" key="2">
    <source>
        <dbReference type="EMBL" id="STY43412.1"/>
    </source>
</evidence>
<gene>
    <name evidence="2" type="ORF">NCTC10815_00707</name>
</gene>
<evidence type="ECO:0000259" key="1">
    <source>
        <dbReference type="Pfam" id="PF07085"/>
    </source>
</evidence>
<dbReference type="Pfam" id="PF07085">
    <property type="entry name" value="DRTGG"/>
    <property type="match status" value="1"/>
</dbReference>
<feature type="domain" description="DRTGG" evidence="1">
    <location>
        <begin position="30"/>
        <end position="105"/>
    </location>
</feature>
<sequence length="106" mass="11660">MGYVSTIKRVGTLRIERKQKDSIEKLTFAEIVNMIDGQVLGGREGLYKSLNKFVIGAMTVEAMERYTEADNLLIVGNRVSAHELALKRGAAVLITGGFDTEEAVKN</sequence>
<accession>A0A378MDH8</accession>
<protein>
    <submittedName>
        <fullName evidence="2">Putative manganese-dependent inorganic pyrophosphatase</fullName>
    </submittedName>
</protein>
<dbReference type="EMBL" id="UGPG01000001">
    <property type="protein sequence ID" value="STY43412.1"/>
    <property type="molecule type" value="Genomic_DNA"/>
</dbReference>
<evidence type="ECO:0000313" key="3">
    <source>
        <dbReference type="Proteomes" id="UP000254879"/>
    </source>
</evidence>
<organism evidence="2 3">
    <name type="scientific">Listeria grayi</name>
    <name type="common">Listeria murrayi</name>
    <dbReference type="NCBI Taxonomy" id="1641"/>
    <lineage>
        <taxon>Bacteria</taxon>
        <taxon>Bacillati</taxon>
        <taxon>Bacillota</taxon>
        <taxon>Bacilli</taxon>
        <taxon>Bacillales</taxon>
        <taxon>Listeriaceae</taxon>
        <taxon>Listeria</taxon>
    </lineage>
</organism>
<reference evidence="2 3" key="1">
    <citation type="submission" date="2018-06" db="EMBL/GenBank/DDBJ databases">
        <authorList>
            <consortium name="Pathogen Informatics"/>
            <person name="Doyle S."/>
        </authorList>
    </citation>
    <scope>NUCLEOTIDE SEQUENCE [LARGE SCALE GENOMIC DNA]</scope>
    <source>
        <strain evidence="3">NCTC 10815</strain>
    </source>
</reference>